<feature type="active site" evidence="8">
    <location>
        <position position="343"/>
    </location>
</feature>
<feature type="binding site" evidence="8">
    <location>
        <position position="231"/>
    </location>
    <ligand>
        <name>L-glutamine</name>
        <dbReference type="ChEBI" id="CHEBI:58359"/>
    </ligand>
</feature>
<dbReference type="STRING" id="1798371.A2W14_06050"/>
<dbReference type="GO" id="GO:0006541">
    <property type="term" value="P:glutamine metabolic process"/>
    <property type="evidence" value="ECO:0007669"/>
    <property type="project" value="InterPro"/>
</dbReference>
<dbReference type="Gene3D" id="3.40.50.880">
    <property type="match status" value="1"/>
</dbReference>
<protein>
    <recommendedName>
        <fullName evidence="8">Carbamoyl phosphate synthase small chain</fullName>
        <ecNumber evidence="8">6.3.5.5</ecNumber>
    </recommendedName>
    <alternativeName>
        <fullName evidence="8">Carbamoyl phosphate synthetase glutamine chain</fullName>
    </alternativeName>
</protein>
<dbReference type="Proteomes" id="UP000176665">
    <property type="component" value="Unassembled WGS sequence"/>
</dbReference>
<dbReference type="SUPFAM" id="SSF52317">
    <property type="entry name" value="Class I glutamine amidotransferase-like"/>
    <property type="match status" value="1"/>
</dbReference>
<evidence type="ECO:0000259" key="9">
    <source>
        <dbReference type="SMART" id="SM01097"/>
    </source>
</evidence>
<dbReference type="GO" id="GO:0005524">
    <property type="term" value="F:ATP binding"/>
    <property type="evidence" value="ECO:0007669"/>
    <property type="project" value="UniProtKB-UniRule"/>
</dbReference>
<reference evidence="10 11" key="1">
    <citation type="journal article" date="2016" name="Nat. Commun.">
        <title>Thousands of microbial genomes shed light on interconnected biogeochemical processes in an aquifer system.</title>
        <authorList>
            <person name="Anantharaman K."/>
            <person name="Brown C.T."/>
            <person name="Hug L.A."/>
            <person name="Sharon I."/>
            <person name="Castelle C.J."/>
            <person name="Probst A.J."/>
            <person name="Thomas B.C."/>
            <person name="Singh A."/>
            <person name="Wilkins M.J."/>
            <person name="Karaoz U."/>
            <person name="Brodie E.L."/>
            <person name="Williams K.H."/>
            <person name="Hubbard S.S."/>
            <person name="Banfield J.F."/>
        </authorList>
    </citation>
    <scope>NUCLEOTIDE SEQUENCE [LARGE SCALE GENOMIC DNA]</scope>
</reference>
<keyword evidence="3 8" id="KW-0436">Ligase</keyword>
<name>A0A1F5YVR6_9BACT</name>
<dbReference type="InterPro" id="IPR002474">
    <property type="entry name" value="CarbamoylP_synth_ssu_N"/>
</dbReference>
<comment type="subunit">
    <text evidence="8">Composed of two chains; the small (or glutamine) chain promotes the hydrolysis of glutamine to ammonia, which is used by the large (or ammonia) chain to synthesize carbamoyl phosphate. Tetramer of heterodimers (alpha,beta)4.</text>
</comment>
<dbReference type="InterPro" id="IPR050472">
    <property type="entry name" value="Anth_synth/Amidotransfase"/>
</dbReference>
<proteinExistence type="inferred from homology"/>
<evidence type="ECO:0000256" key="7">
    <source>
        <dbReference type="ARBA" id="ARBA00048816"/>
    </source>
</evidence>
<dbReference type="EMBL" id="MFJA01000010">
    <property type="protein sequence ID" value="OGG03992.1"/>
    <property type="molecule type" value="Genomic_DNA"/>
</dbReference>
<feature type="active site" evidence="8">
    <location>
        <position position="341"/>
    </location>
</feature>
<sequence>MGKKGYLLLENGEIYEGWSFGFEKNVEGEVVFNTGMVGYPEGYTDPSYFGQILIQTFPLIGNYGVPHINIRNGISCNFESENIQIRGLVVSQYIHHEKHWQSQISLKSWLNTNKIPAISGIDTRSLTQMLREKGVMKGAISFNKPPDTIGGFSFTDINKENLVAEVSCKKIITYGNSRKKILLFDCGVKNNIIRHLLKRNFKVIRVPWDHDPFIKNAKFDYDAVVISPGPGDPKIIKKTIEITKKVIREKIPLLGICLGNQILALAIGADTYKLKYGHRGQNQPVRDHQNNRCFITTQNHGFAVNTKTLPQNWLPWFTNLNDNTNEGIRHNNLPFVTVQFHPEAKPGPQDTEWIFDYFVEKLNQHAKKI</sequence>
<dbReference type="NCBIfam" id="NF009475">
    <property type="entry name" value="PRK12838.1"/>
    <property type="match status" value="1"/>
</dbReference>
<comment type="catalytic activity">
    <reaction evidence="7 8">
        <text>hydrogencarbonate + L-glutamine + 2 ATP + H2O = carbamoyl phosphate + L-glutamate + 2 ADP + phosphate + 2 H(+)</text>
        <dbReference type="Rhea" id="RHEA:18633"/>
        <dbReference type="ChEBI" id="CHEBI:15377"/>
        <dbReference type="ChEBI" id="CHEBI:15378"/>
        <dbReference type="ChEBI" id="CHEBI:17544"/>
        <dbReference type="ChEBI" id="CHEBI:29985"/>
        <dbReference type="ChEBI" id="CHEBI:30616"/>
        <dbReference type="ChEBI" id="CHEBI:43474"/>
        <dbReference type="ChEBI" id="CHEBI:58228"/>
        <dbReference type="ChEBI" id="CHEBI:58359"/>
        <dbReference type="ChEBI" id="CHEBI:456216"/>
        <dbReference type="EC" id="6.3.5.5"/>
    </reaction>
</comment>
<organism evidence="10 11">
    <name type="scientific">Candidatus Gottesmanbacteria bacterium RBG_16_37_8</name>
    <dbReference type="NCBI Taxonomy" id="1798371"/>
    <lineage>
        <taxon>Bacteria</taxon>
        <taxon>Candidatus Gottesmaniibacteriota</taxon>
    </lineage>
</organism>
<comment type="pathway">
    <text evidence="1 8">Amino-acid biosynthesis; L-arginine biosynthesis; carbamoyl phosphate from bicarbonate: step 1/1.</text>
</comment>
<keyword evidence="4 8" id="KW-0547">Nucleotide-binding</keyword>
<dbReference type="Pfam" id="PF00988">
    <property type="entry name" value="CPSase_sm_chain"/>
    <property type="match status" value="1"/>
</dbReference>
<evidence type="ECO:0000256" key="4">
    <source>
        <dbReference type="ARBA" id="ARBA00022741"/>
    </source>
</evidence>
<keyword evidence="6 8" id="KW-0315">Glutamine amidotransferase</keyword>
<dbReference type="CDD" id="cd01744">
    <property type="entry name" value="GATase1_CPSase"/>
    <property type="match status" value="1"/>
</dbReference>
<evidence type="ECO:0000313" key="11">
    <source>
        <dbReference type="Proteomes" id="UP000176665"/>
    </source>
</evidence>
<dbReference type="AlphaFoldDB" id="A0A1F5YVR6"/>
<dbReference type="InterPro" id="IPR029062">
    <property type="entry name" value="Class_I_gatase-like"/>
</dbReference>
<dbReference type="GO" id="GO:0044205">
    <property type="term" value="P:'de novo' UMP biosynthetic process"/>
    <property type="evidence" value="ECO:0007669"/>
    <property type="project" value="UniProtKB-UniRule"/>
</dbReference>
<feature type="binding site" evidence="8">
    <location>
        <position position="229"/>
    </location>
    <ligand>
        <name>L-glutamine</name>
        <dbReference type="ChEBI" id="CHEBI:58359"/>
    </ligand>
</feature>
<dbReference type="SMART" id="SM01097">
    <property type="entry name" value="CPSase_sm_chain"/>
    <property type="match status" value="1"/>
</dbReference>
<evidence type="ECO:0000313" key="10">
    <source>
        <dbReference type="EMBL" id="OGG03992.1"/>
    </source>
</evidence>
<dbReference type="PROSITE" id="PS51273">
    <property type="entry name" value="GATASE_TYPE_1"/>
    <property type="match status" value="1"/>
</dbReference>
<gene>
    <name evidence="8" type="primary">carA</name>
    <name evidence="10" type="ORF">A2W14_06050</name>
</gene>
<dbReference type="InterPro" id="IPR036480">
    <property type="entry name" value="CarbP_synth_ssu_N_sf"/>
</dbReference>
<dbReference type="InterPro" id="IPR035686">
    <property type="entry name" value="CPSase_GATase1"/>
</dbReference>
<comment type="caution">
    <text evidence="10">The sequence shown here is derived from an EMBL/GenBank/DDBJ whole genome shotgun (WGS) entry which is preliminary data.</text>
</comment>
<dbReference type="PRINTS" id="PR00099">
    <property type="entry name" value="CPSGATASE"/>
</dbReference>
<evidence type="ECO:0000256" key="1">
    <source>
        <dbReference type="ARBA" id="ARBA00005077"/>
    </source>
</evidence>
<evidence type="ECO:0000256" key="2">
    <source>
        <dbReference type="ARBA" id="ARBA00007800"/>
    </source>
</evidence>
<dbReference type="Gene3D" id="3.50.30.20">
    <property type="entry name" value="Carbamoyl-phosphate synthase small subunit, N-terminal domain"/>
    <property type="match status" value="1"/>
</dbReference>
<dbReference type="NCBIfam" id="TIGR01368">
    <property type="entry name" value="CPSaseIIsmall"/>
    <property type="match status" value="1"/>
</dbReference>
<comment type="catalytic activity">
    <reaction evidence="8">
        <text>L-glutamine + H2O = L-glutamate + NH4(+)</text>
        <dbReference type="Rhea" id="RHEA:15889"/>
        <dbReference type="ChEBI" id="CHEBI:15377"/>
        <dbReference type="ChEBI" id="CHEBI:28938"/>
        <dbReference type="ChEBI" id="CHEBI:29985"/>
        <dbReference type="ChEBI" id="CHEBI:58359"/>
    </reaction>
</comment>
<feature type="binding site" evidence="8">
    <location>
        <position position="301"/>
    </location>
    <ligand>
        <name>L-glutamine</name>
        <dbReference type="ChEBI" id="CHEBI:58359"/>
    </ligand>
</feature>
<comment type="function">
    <text evidence="8">Small subunit of the glutamine-dependent carbamoyl phosphate synthetase (CPSase). CPSase catalyzes the formation of carbamoyl phosphate from the ammonia moiety of glutamine, carbonate, and phosphate donated by ATP, constituting the first step of 2 biosynthetic pathways, one leading to arginine and/or urea and the other to pyrimidine nucleotides. The small subunit (glutamine amidotransferase) binds and cleaves glutamine to supply the large subunit with the substrate ammonia.</text>
</comment>
<feature type="binding site" evidence="8">
    <location>
        <position position="261"/>
    </location>
    <ligand>
        <name>L-glutamine</name>
        <dbReference type="ChEBI" id="CHEBI:58359"/>
    </ligand>
</feature>
<dbReference type="Pfam" id="PF00117">
    <property type="entry name" value="GATase"/>
    <property type="match status" value="1"/>
</dbReference>
<dbReference type="PANTHER" id="PTHR43418">
    <property type="entry name" value="MULTIFUNCTIONAL TRYPTOPHAN BIOSYNTHESIS PROTEIN-RELATED"/>
    <property type="match status" value="1"/>
</dbReference>
<keyword evidence="8" id="KW-0665">Pyrimidine biosynthesis</keyword>
<dbReference type="EC" id="6.3.5.5" evidence="8"/>
<evidence type="ECO:0000256" key="8">
    <source>
        <dbReference type="HAMAP-Rule" id="MF_01209"/>
    </source>
</evidence>
<dbReference type="GO" id="GO:0004359">
    <property type="term" value="F:glutaminase activity"/>
    <property type="evidence" value="ECO:0007669"/>
    <property type="project" value="RHEA"/>
</dbReference>
<comment type="pathway">
    <text evidence="8">Pyrimidine metabolism; UMP biosynthesis via de novo pathway; (S)-dihydroorotate from bicarbonate: step 1/3.</text>
</comment>
<feature type="binding site" evidence="8">
    <location>
        <position position="258"/>
    </location>
    <ligand>
        <name>L-glutamine</name>
        <dbReference type="ChEBI" id="CHEBI:58359"/>
    </ligand>
</feature>
<accession>A0A1F5YVR6</accession>
<dbReference type="PRINTS" id="PR00097">
    <property type="entry name" value="ANTSNTHASEII"/>
</dbReference>
<feature type="region of interest" description="CPSase" evidence="8">
    <location>
        <begin position="1"/>
        <end position="179"/>
    </location>
</feature>
<dbReference type="GO" id="GO:0006207">
    <property type="term" value="P:'de novo' pyrimidine nucleobase biosynthetic process"/>
    <property type="evidence" value="ECO:0007669"/>
    <property type="project" value="InterPro"/>
</dbReference>
<feature type="binding site" evidence="8">
    <location>
        <position position="302"/>
    </location>
    <ligand>
        <name>L-glutamine</name>
        <dbReference type="ChEBI" id="CHEBI:58359"/>
    </ligand>
</feature>
<evidence type="ECO:0000256" key="3">
    <source>
        <dbReference type="ARBA" id="ARBA00022598"/>
    </source>
</evidence>
<comment type="similarity">
    <text evidence="2 8">Belongs to the CarA family.</text>
</comment>
<dbReference type="HAMAP" id="MF_01209">
    <property type="entry name" value="CPSase_S_chain"/>
    <property type="match status" value="1"/>
</dbReference>
<keyword evidence="8" id="KW-0055">Arginine biosynthesis</keyword>
<evidence type="ECO:0000256" key="5">
    <source>
        <dbReference type="ARBA" id="ARBA00022840"/>
    </source>
</evidence>
<dbReference type="UniPathway" id="UPA00068">
    <property type="reaction ID" value="UER00171"/>
</dbReference>
<dbReference type="SUPFAM" id="SSF52021">
    <property type="entry name" value="Carbamoyl phosphate synthetase, small subunit N-terminal domain"/>
    <property type="match status" value="1"/>
</dbReference>
<feature type="active site" description="Nucleophile" evidence="8">
    <location>
        <position position="257"/>
    </location>
</feature>
<dbReference type="InterPro" id="IPR017926">
    <property type="entry name" value="GATASE"/>
</dbReference>
<dbReference type="PANTHER" id="PTHR43418:SF7">
    <property type="entry name" value="CARBAMOYL-PHOSPHATE SYNTHASE SMALL CHAIN"/>
    <property type="match status" value="1"/>
</dbReference>
<keyword evidence="8" id="KW-0028">Amino-acid biosynthesis</keyword>
<feature type="binding site" evidence="8">
    <location>
        <position position="47"/>
    </location>
    <ligand>
        <name>L-glutamine</name>
        <dbReference type="ChEBI" id="CHEBI:58359"/>
    </ligand>
</feature>
<feature type="domain" description="Carbamoyl-phosphate synthase small subunit N-terminal" evidence="9">
    <location>
        <begin position="3"/>
        <end position="141"/>
    </location>
</feature>
<dbReference type="InterPro" id="IPR006274">
    <property type="entry name" value="CarbamoylP_synth_ssu"/>
</dbReference>
<dbReference type="GO" id="GO:0006526">
    <property type="term" value="P:L-arginine biosynthetic process"/>
    <property type="evidence" value="ECO:0007669"/>
    <property type="project" value="UniProtKB-UniRule"/>
</dbReference>
<keyword evidence="5 8" id="KW-0067">ATP-binding</keyword>
<dbReference type="PRINTS" id="PR00096">
    <property type="entry name" value="GATASE"/>
</dbReference>
<feature type="binding site" evidence="8">
    <location>
        <position position="299"/>
    </location>
    <ligand>
        <name>L-glutamine</name>
        <dbReference type="ChEBI" id="CHEBI:58359"/>
    </ligand>
</feature>
<dbReference type="UniPathway" id="UPA00070">
    <property type="reaction ID" value="UER00115"/>
</dbReference>
<evidence type="ECO:0000256" key="6">
    <source>
        <dbReference type="ARBA" id="ARBA00022962"/>
    </source>
</evidence>
<dbReference type="GO" id="GO:0004088">
    <property type="term" value="F:carbamoyl-phosphate synthase (glutamine-hydrolyzing) activity"/>
    <property type="evidence" value="ECO:0007669"/>
    <property type="project" value="UniProtKB-UniRule"/>
</dbReference>